<accession>E8JRL4</accession>
<dbReference type="Proteomes" id="UP000005699">
    <property type="component" value="Unassembled WGS sequence"/>
</dbReference>
<protein>
    <submittedName>
        <fullName evidence="1">Uncharacterized protein</fullName>
    </submittedName>
</protein>
<name>E8JRL4_STREI</name>
<evidence type="ECO:0000313" key="1">
    <source>
        <dbReference type="EMBL" id="EFW88248.1"/>
    </source>
</evidence>
<proteinExistence type="predicted"/>
<organism evidence="1 2">
    <name type="scientific">Streptococcus equinus ATCC 9812</name>
    <dbReference type="NCBI Taxonomy" id="525379"/>
    <lineage>
        <taxon>Bacteria</taxon>
        <taxon>Bacillati</taxon>
        <taxon>Bacillota</taxon>
        <taxon>Bacilli</taxon>
        <taxon>Lactobacillales</taxon>
        <taxon>Streptococcaceae</taxon>
        <taxon>Streptococcus</taxon>
    </lineage>
</organism>
<sequence>MKLAHLVAFGVASCAGFAAYQAYQKREEYTQEITDVNDISNRIVDDISKISRSIENINQQLPKLESISKDLDYKRRLFEQETNSRLEEIGQILGKYQEATNEKV</sequence>
<dbReference type="AlphaFoldDB" id="E8JRL4"/>
<dbReference type="RefSeq" id="WP_003067479.1">
    <property type="nucleotide sequence ID" value="NZ_GL698431.1"/>
</dbReference>
<dbReference type="EMBL" id="AEVB01000038">
    <property type="protein sequence ID" value="EFW88248.1"/>
    <property type="molecule type" value="Genomic_DNA"/>
</dbReference>
<comment type="caution">
    <text evidence="1">The sequence shown here is derived from an EMBL/GenBank/DDBJ whole genome shotgun (WGS) entry which is preliminary data.</text>
</comment>
<dbReference type="HOGENOM" id="CLU_166912_1_0_9"/>
<reference evidence="1 2" key="1">
    <citation type="submission" date="2010-12" db="EMBL/GenBank/DDBJ databases">
        <authorList>
            <person name="Muzny D."/>
            <person name="Qin X."/>
            <person name="Deng J."/>
            <person name="Jiang H."/>
            <person name="Liu Y."/>
            <person name="Qu J."/>
            <person name="Song X.-Z."/>
            <person name="Zhang L."/>
            <person name="Thornton R."/>
            <person name="Coyle M."/>
            <person name="Francisco L."/>
            <person name="Jackson L."/>
            <person name="Javaid M."/>
            <person name="Korchina V."/>
            <person name="Kovar C."/>
            <person name="Mata R."/>
            <person name="Mathew T."/>
            <person name="Ngo R."/>
            <person name="Nguyen L."/>
            <person name="Nguyen N."/>
            <person name="Okwuonu G."/>
            <person name="Ongeri F."/>
            <person name="Pham C."/>
            <person name="Simmons D."/>
            <person name="Wilczek-Boney K."/>
            <person name="Hale W."/>
            <person name="Jakkamsetti A."/>
            <person name="Pham P."/>
            <person name="Ruth R."/>
            <person name="San Lucas F."/>
            <person name="Warren J."/>
            <person name="Zhang J."/>
            <person name="Zhao Z."/>
            <person name="Zhou C."/>
            <person name="Zhu D."/>
            <person name="Lee S."/>
            <person name="Bess C."/>
            <person name="Blankenburg K."/>
            <person name="Forbes L."/>
            <person name="Fu Q."/>
            <person name="Gubbala S."/>
            <person name="Hirani K."/>
            <person name="Jayaseelan J.C."/>
            <person name="Lara F."/>
            <person name="Munidasa M."/>
            <person name="Palculict T."/>
            <person name="Patil S."/>
            <person name="Pu L.-L."/>
            <person name="Saada N."/>
            <person name="Tang L."/>
            <person name="Weissenberger G."/>
            <person name="Zhu Y."/>
            <person name="Hemphill L."/>
            <person name="Shang Y."/>
            <person name="Youmans B."/>
            <person name="Ayvaz T."/>
            <person name="Ross M."/>
            <person name="Santibanez J."/>
            <person name="Aqrawi P."/>
            <person name="Gross S."/>
            <person name="Joshi V."/>
            <person name="Fowler G."/>
            <person name="Nazareth L."/>
            <person name="Reid J."/>
            <person name="Worley K."/>
            <person name="Petrosino J."/>
            <person name="Highlander S."/>
            <person name="Gibbs R."/>
        </authorList>
    </citation>
    <scope>NUCLEOTIDE SEQUENCE [LARGE SCALE GENOMIC DNA]</scope>
    <source>
        <strain evidence="1 2">ATCC 9812</strain>
    </source>
</reference>
<evidence type="ECO:0000313" key="2">
    <source>
        <dbReference type="Proteomes" id="UP000005699"/>
    </source>
</evidence>
<gene>
    <name evidence="1" type="ORF">HMPREF0819_1637</name>
</gene>